<dbReference type="GeneID" id="19240960"/>
<sequence>MPNNNASNQTNRNVRVISGYPPAHTPADMEAAAALVALSQGNPNHNPSSTRGTLIWDVRTDSRRLEPVFENENGRVNPFARAQNNGASSIPAPCDFNAMLAERLWSISLVHLVPPEIEFASERFTAGAMPPTVLQVSRRSEIPMIPEELGRFVDLWTDYGYTRHTIGEMLARNNVMIPRSYISERLASRQADSDNDLRSFSDGGLDVEMDDSGYEVDDEEEGDDGEDDDDEDGRGDRQSELEFWYDEH</sequence>
<dbReference type="Proteomes" id="UP000019373">
    <property type="component" value="Unassembled WGS sequence"/>
</dbReference>
<dbReference type="EMBL" id="KE721233">
    <property type="protein sequence ID" value="ERF71184.1"/>
    <property type="molecule type" value="Genomic_DNA"/>
</dbReference>
<feature type="region of interest" description="Disordered" evidence="1">
    <location>
        <begin position="192"/>
        <end position="248"/>
    </location>
</feature>
<dbReference type="RefSeq" id="XP_007803200.1">
    <property type="nucleotide sequence ID" value="XM_007805009.1"/>
</dbReference>
<reference evidence="3" key="1">
    <citation type="journal article" date="2014" name="BMC Genomics">
        <title>Genome characteristics reveal the impact of lichenization on lichen-forming fungus Endocarpon pusillum Hedwig (Verrucariales, Ascomycota).</title>
        <authorList>
            <person name="Wang Y.-Y."/>
            <person name="Liu B."/>
            <person name="Zhang X.-Y."/>
            <person name="Zhou Q.-M."/>
            <person name="Zhang T."/>
            <person name="Li H."/>
            <person name="Yu Y.-F."/>
            <person name="Zhang X.-L."/>
            <person name="Hao X.-Y."/>
            <person name="Wang M."/>
            <person name="Wang L."/>
            <person name="Wei J.-C."/>
        </authorList>
    </citation>
    <scope>NUCLEOTIDE SEQUENCE [LARGE SCALE GENOMIC DNA]</scope>
    <source>
        <strain evidence="3">Z07020 / HMAS-L-300199</strain>
    </source>
</reference>
<evidence type="ECO:0000256" key="1">
    <source>
        <dbReference type="SAM" id="MobiDB-lite"/>
    </source>
</evidence>
<feature type="compositionally biased region" description="Basic and acidic residues" evidence="1">
    <location>
        <begin position="234"/>
        <end position="248"/>
    </location>
</feature>
<gene>
    <name evidence="2" type="ORF">EPUS_06013</name>
</gene>
<dbReference type="AlphaFoldDB" id="U1HQ52"/>
<protein>
    <submittedName>
        <fullName evidence="2">Uncharacterized protein</fullName>
    </submittedName>
</protein>
<evidence type="ECO:0000313" key="2">
    <source>
        <dbReference type="EMBL" id="ERF71184.1"/>
    </source>
</evidence>
<keyword evidence="3" id="KW-1185">Reference proteome</keyword>
<evidence type="ECO:0000313" key="3">
    <source>
        <dbReference type="Proteomes" id="UP000019373"/>
    </source>
</evidence>
<accession>U1HQ52</accession>
<dbReference type="OrthoDB" id="10389520at2759"/>
<dbReference type="HOGENOM" id="CLU_1120180_0_0_1"/>
<feature type="compositionally biased region" description="Acidic residues" evidence="1">
    <location>
        <begin position="205"/>
        <end position="233"/>
    </location>
</feature>
<proteinExistence type="predicted"/>
<organism evidence="2 3">
    <name type="scientific">Endocarpon pusillum (strain Z07020 / HMAS-L-300199)</name>
    <name type="common">Lichen-forming fungus</name>
    <dbReference type="NCBI Taxonomy" id="1263415"/>
    <lineage>
        <taxon>Eukaryota</taxon>
        <taxon>Fungi</taxon>
        <taxon>Dikarya</taxon>
        <taxon>Ascomycota</taxon>
        <taxon>Pezizomycotina</taxon>
        <taxon>Eurotiomycetes</taxon>
        <taxon>Chaetothyriomycetidae</taxon>
        <taxon>Verrucariales</taxon>
        <taxon>Verrucariaceae</taxon>
        <taxon>Endocarpon</taxon>
    </lineage>
</organism>
<name>U1HQ52_ENDPU</name>